<dbReference type="GO" id="GO:0008270">
    <property type="term" value="F:zinc ion binding"/>
    <property type="evidence" value="ECO:0007669"/>
    <property type="project" value="UniProtKB-KW"/>
</dbReference>
<dbReference type="Pfam" id="PF03105">
    <property type="entry name" value="SPX"/>
    <property type="match status" value="1"/>
</dbReference>
<evidence type="ECO:0000256" key="4">
    <source>
        <dbReference type="PROSITE-ProRule" id="PRU00175"/>
    </source>
</evidence>
<evidence type="ECO:0000313" key="8">
    <source>
        <dbReference type="EMBL" id="RPB17779.1"/>
    </source>
</evidence>
<dbReference type="InterPro" id="IPR004331">
    <property type="entry name" value="SPX_dom"/>
</dbReference>
<evidence type="ECO:0008006" key="10">
    <source>
        <dbReference type="Google" id="ProtNLM"/>
    </source>
</evidence>
<keyword evidence="9" id="KW-1185">Reference proteome</keyword>
<proteinExistence type="predicted"/>
<protein>
    <recommendedName>
        <fullName evidence="10">RING-14 protein</fullName>
    </recommendedName>
</protein>
<dbReference type="SUPFAM" id="SSF57850">
    <property type="entry name" value="RING/U-box"/>
    <property type="match status" value="1"/>
</dbReference>
<dbReference type="PROSITE" id="PS00518">
    <property type="entry name" value="ZF_RING_1"/>
    <property type="match status" value="1"/>
</dbReference>
<dbReference type="PROSITE" id="PS51382">
    <property type="entry name" value="SPX"/>
    <property type="match status" value="1"/>
</dbReference>
<organism evidence="8 9">
    <name type="scientific">Morchella conica CCBAS932</name>
    <dbReference type="NCBI Taxonomy" id="1392247"/>
    <lineage>
        <taxon>Eukaryota</taxon>
        <taxon>Fungi</taxon>
        <taxon>Dikarya</taxon>
        <taxon>Ascomycota</taxon>
        <taxon>Pezizomycotina</taxon>
        <taxon>Pezizomycetes</taxon>
        <taxon>Pezizales</taxon>
        <taxon>Morchellaceae</taxon>
        <taxon>Morchella</taxon>
    </lineage>
</organism>
<evidence type="ECO:0000259" key="6">
    <source>
        <dbReference type="PROSITE" id="PS50089"/>
    </source>
</evidence>
<feature type="domain" description="RING-type" evidence="6">
    <location>
        <begin position="380"/>
        <end position="419"/>
    </location>
</feature>
<keyword evidence="1" id="KW-0479">Metal-binding</keyword>
<keyword evidence="3" id="KW-0862">Zinc</keyword>
<dbReference type="SMART" id="SM00184">
    <property type="entry name" value="RING"/>
    <property type="match status" value="1"/>
</dbReference>
<feature type="domain" description="SPX" evidence="7">
    <location>
        <begin position="1"/>
        <end position="335"/>
    </location>
</feature>
<evidence type="ECO:0000259" key="7">
    <source>
        <dbReference type="PROSITE" id="PS51382"/>
    </source>
</evidence>
<reference evidence="8 9" key="1">
    <citation type="journal article" date="2018" name="Nat. Ecol. Evol.">
        <title>Pezizomycetes genomes reveal the molecular basis of ectomycorrhizal truffle lifestyle.</title>
        <authorList>
            <person name="Murat C."/>
            <person name="Payen T."/>
            <person name="Noel B."/>
            <person name="Kuo A."/>
            <person name="Morin E."/>
            <person name="Chen J."/>
            <person name="Kohler A."/>
            <person name="Krizsan K."/>
            <person name="Balestrini R."/>
            <person name="Da Silva C."/>
            <person name="Montanini B."/>
            <person name="Hainaut M."/>
            <person name="Levati E."/>
            <person name="Barry K.W."/>
            <person name="Belfiori B."/>
            <person name="Cichocki N."/>
            <person name="Clum A."/>
            <person name="Dockter R.B."/>
            <person name="Fauchery L."/>
            <person name="Guy J."/>
            <person name="Iotti M."/>
            <person name="Le Tacon F."/>
            <person name="Lindquist E.A."/>
            <person name="Lipzen A."/>
            <person name="Malagnac F."/>
            <person name="Mello A."/>
            <person name="Molinier V."/>
            <person name="Miyauchi S."/>
            <person name="Poulain J."/>
            <person name="Riccioni C."/>
            <person name="Rubini A."/>
            <person name="Sitrit Y."/>
            <person name="Splivallo R."/>
            <person name="Traeger S."/>
            <person name="Wang M."/>
            <person name="Zifcakova L."/>
            <person name="Wipf D."/>
            <person name="Zambonelli A."/>
            <person name="Paolocci F."/>
            <person name="Nowrousian M."/>
            <person name="Ottonello S."/>
            <person name="Baldrian P."/>
            <person name="Spatafora J.W."/>
            <person name="Henrissat B."/>
            <person name="Nagy L.G."/>
            <person name="Aury J.M."/>
            <person name="Wincker P."/>
            <person name="Grigoriev I.V."/>
            <person name="Bonfante P."/>
            <person name="Martin F.M."/>
        </authorList>
    </citation>
    <scope>NUCLEOTIDE SEQUENCE [LARGE SCALE GENOMIC DNA]</scope>
    <source>
        <strain evidence="8 9">CCBAS932</strain>
    </source>
</reference>
<dbReference type="InParanoid" id="A0A3N4L8I6"/>
<accession>A0A3N4L8I6</accession>
<evidence type="ECO:0000313" key="9">
    <source>
        <dbReference type="Proteomes" id="UP000277580"/>
    </source>
</evidence>
<feature type="compositionally biased region" description="Low complexity" evidence="5">
    <location>
        <begin position="136"/>
        <end position="147"/>
    </location>
</feature>
<dbReference type="PANTHER" id="PTHR23327">
    <property type="entry name" value="RING FINGER PROTEIN 127"/>
    <property type="match status" value="1"/>
</dbReference>
<dbReference type="STRING" id="1392247.A0A3N4L8I6"/>
<dbReference type="InterPro" id="IPR017907">
    <property type="entry name" value="Znf_RING_CS"/>
</dbReference>
<dbReference type="OrthoDB" id="5588846at2759"/>
<dbReference type="Pfam" id="PF13920">
    <property type="entry name" value="zf-C3HC4_3"/>
    <property type="match status" value="1"/>
</dbReference>
<dbReference type="InterPro" id="IPR001841">
    <property type="entry name" value="Znf_RING"/>
</dbReference>
<dbReference type="EMBL" id="ML119105">
    <property type="protein sequence ID" value="RPB17779.1"/>
    <property type="molecule type" value="Genomic_DNA"/>
</dbReference>
<sequence length="482" mass="54465">MKFAHSFSQVLDEEDFPADWQAAAIRYKQLKKCIKKVQQELCELGLTAEILRSLVQQNSDPIDPAAKHSPLFQYLFDGTVQCFQPKLVLTIDAANGIPLDLNLSEETRRSLENIVQQKLGNITILELDDDEESQSDSDSGPDSPGLETSFPGSELPATSHPCKKRSVSNIEITLYSDSEFFHLLTSELASLEALQNRAETEIKSKVLDIGGAVTGVAAPKSTNSKSDLYPWREIFRVYVESGIFFSNLECENHEERTAEKAQEQLAWFNKEIFRRGLQTKFKNPYSSNLLRRFMDINMDVLRVMRFQAINKIAMTKILKSITPTAVFIKFDKRTALGARETFPEFISSDSFLASHLAKAICYTMSSSLLNLIPQLDDYLCPICSSISVKPVRLSCSHVFCVRCLVKLQRAKTRRCPMCRSDAVLTADSTNLDMSLLAFLKEYFPKEAKLKQQENEKEVAMEQWKSVHHDMFGGSSRDSCAIM</sequence>
<evidence type="ECO:0000256" key="1">
    <source>
        <dbReference type="ARBA" id="ARBA00022723"/>
    </source>
</evidence>
<feature type="region of interest" description="Disordered" evidence="5">
    <location>
        <begin position="127"/>
        <end position="161"/>
    </location>
</feature>
<dbReference type="AlphaFoldDB" id="A0A3N4L8I6"/>
<evidence type="ECO:0000256" key="2">
    <source>
        <dbReference type="ARBA" id="ARBA00022771"/>
    </source>
</evidence>
<keyword evidence="2 4" id="KW-0863">Zinc-finger</keyword>
<dbReference type="PANTHER" id="PTHR23327:SF51">
    <property type="entry name" value="TRANSCRIPTIONAL REGULATOR OF YEAST FORM ADHERENCE 3"/>
    <property type="match status" value="1"/>
</dbReference>
<dbReference type="PROSITE" id="PS50089">
    <property type="entry name" value="ZF_RING_2"/>
    <property type="match status" value="1"/>
</dbReference>
<dbReference type="InterPro" id="IPR013083">
    <property type="entry name" value="Znf_RING/FYVE/PHD"/>
</dbReference>
<dbReference type="Gene3D" id="3.30.40.10">
    <property type="entry name" value="Zinc/RING finger domain, C3HC4 (zinc finger)"/>
    <property type="match status" value="1"/>
</dbReference>
<evidence type="ECO:0000256" key="3">
    <source>
        <dbReference type="ARBA" id="ARBA00022833"/>
    </source>
</evidence>
<name>A0A3N4L8I6_9PEZI</name>
<evidence type="ECO:0000256" key="5">
    <source>
        <dbReference type="SAM" id="MobiDB-lite"/>
    </source>
</evidence>
<dbReference type="Proteomes" id="UP000277580">
    <property type="component" value="Unassembled WGS sequence"/>
</dbReference>
<gene>
    <name evidence="8" type="ORF">P167DRAFT_541133</name>
</gene>